<gene>
    <name evidence="4" type="primary">steA</name>
    <name evidence="4" type="ORF">GCM10009710_13870</name>
</gene>
<accession>A0ABN2JPD3</accession>
<evidence type="ECO:0000313" key="4">
    <source>
        <dbReference type="EMBL" id="GAA1734483.1"/>
    </source>
</evidence>
<dbReference type="Proteomes" id="UP001501057">
    <property type="component" value="Unassembled WGS sequence"/>
</dbReference>
<evidence type="ECO:0000256" key="1">
    <source>
        <dbReference type="SAM" id="MobiDB-lite"/>
    </source>
</evidence>
<dbReference type="EMBL" id="BAAAME010000002">
    <property type="protein sequence ID" value="GAA1734483.1"/>
    <property type="molecule type" value="Genomic_DNA"/>
</dbReference>
<protein>
    <submittedName>
        <fullName evidence="4">Cytokinetic ring protein SteA</fullName>
    </submittedName>
</protein>
<sequence>MSIFKRGGGRSSDAPGVSGPARIARGGAEVTAGIRAGDVAIIDRTDLDADDAAELVKLKVAAVVNVASSTTGKFPSVGPELLSEAGIPLVDQVGDGVVTRLRSGDLVRVHEGKIFRDGVLVASGIARDGAQVKADYSEASSDFTTRLDTLAVNASEHLRREHAMLLDGVRVPRLSTRLKGRAVVVVSDSFDAAADLKALKRFVLDRDPVMVGAGKGADLILKAGYQPDVVVGSVEGFSSPVLDSARELVVTTASGQIQTPERLEKHQKDVVRFVADGEDADLAILLADANGASVIVHAGAAPTLGDFLGQSPGLVGPAFVVRLRSAAKLVDAKVVGHLTTGRMSVWPILLLVLCAAVAMGVALSLTSTGGDVTGWVTDQFSDLLSWIEGLRS</sequence>
<dbReference type="Pfam" id="PF12555">
    <property type="entry name" value="SteA-like_C"/>
    <property type="match status" value="1"/>
</dbReference>
<dbReference type="NCBIfam" id="NF040608">
    <property type="entry name" value="division_SteA"/>
    <property type="match status" value="1"/>
</dbReference>
<feature type="transmembrane region" description="Helical" evidence="2">
    <location>
        <begin position="345"/>
        <end position="365"/>
    </location>
</feature>
<dbReference type="InterPro" id="IPR047795">
    <property type="entry name" value="Put_SteA-like"/>
</dbReference>
<comment type="caution">
    <text evidence="4">The sequence shown here is derived from an EMBL/GenBank/DDBJ whole genome shotgun (WGS) entry which is preliminary data.</text>
</comment>
<evidence type="ECO:0000313" key="5">
    <source>
        <dbReference type="Proteomes" id="UP001501057"/>
    </source>
</evidence>
<reference evidence="4 5" key="1">
    <citation type="journal article" date="2019" name="Int. J. Syst. Evol. Microbiol.">
        <title>The Global Catalogue of Microorganisms (GCM) 10K type strain sequencing project: providing services to taxonomists for standard genome sequencing and annotation.</title>
        <authorList>
            <consortium name="The Broad Institute Genomics Platform"/>
            <consortium name="The Broad Institute Genome Sequencing Center for Infectious Disease"/>
            <person name="Wu L."/>
            <person name="Ma J."/>
        </authorList>
    </citation>
    <scope>NUCLEOTIDE SEQUENCE [LARGE SCALE GENOMIC DNA]</scope>
    <source>
        <strain evidence="4 5">JCM 13518</strain>
    </source>
</reference>
<keyword evidence="2" id="KW-1133">Transmembrane helix</keyword>
<feature type="region of interest" description="Disordered" evidence="1">
    <location>
        <begin position="1"/>
        <end position="22"/>
    </location>
</feature>
<organism evidence="4 5">
    <name type="scientific">Aeromicrobium alkaliterrae</name>
    <dbReference type="NCBI Taxonomy" id="302168"/>
    <lineage>
        <taxon>Bacteria</taxon>
        <taxon>Bacillati</taxon>
        <taxon>Actinomycetota</taxon>
        <taxon>Actinomycetes</taxon>
        <taxon>Propionibacteriales</taxon>
        <taxon>Nocardioidaceae</taxon>
        <taxon>Aeromicrobium</taxon>
    </lineage>
</organism>
<evidence type="ECO:0000256" key="2">
    <source>
        <dbReference type="SAM" id="Phobius"/>
    </source>
</evidence>
<dbReference type="InterPro" id="IPR022215">
    <property type="entry name" value="SteA-like_C"/>
</dbReference>
<name>A0ABN2JPD3_9ACTN</name>
<dbReference type="RefSeq" id="WP_344199152.1">
    <property type="nucleotide sequence ID" value="NZ_BAAAME010000002.1"/>
</dbReference>
<feature type="domain" description="SteA-like C-terminal" evidence="3">
    <location>
        <begin position="335"/>
        <end position="384"/>
    </location>
</feature>
<proteinExistence type="predicted"/>
<keyword evidence="5" id="KW-1185">Reference proteome</keyword>
<evidence type="ECO:0000259" key="3">
    <source>
        <dbReference type="Pfam" id="PF12555"/>
    </source>
</evidence>
<keyword evidence="2" id="KW-0472">Membrane</keyword>
<keyword evidence="2" id="KW-0812">Transmembrane</keyword>